<keyword evidence="1" id="KW-0812">Transmembrane</keyword>
<keyword evidence="1" id="KW-0472">Membrane</keyword>
<dbReference type="RefSeq" id="WP_207932239.1">
    <property type="nucleotide sequence ID" value="NZ_CP062222.1"/>
</dbReference>
<dbReference type="KEGG" id="bgoe:IFJ75_09015"/>
<accession>A0A975C7G5</accession>
<keyword evidence="3" id="KW-1185">Reference proteome</keyword>
<evidence type="ECO:0000313" key="2">
    <source>
        <dbReference type="EMBL" id="QTC92962.1"/>
    </source>
</evidence>
<feature type="transmembrane region" description="Helical" evidence="1">
    <location>
        <begin position="116"/>
        <end position="135"/>
    </location>
</feature>
<reference evidence="2" key="1">
    <citation type="submission" date="2020-09" db="EMBL/GenBank/DDBJ databases">
        <title>Brevundimonas sp. LVF2 isolated from a puddle in Goettingen, Germany.</title>
        <authorList>
            <person name="Friedrich I."/>
            <person name="Klassen A."/>
            <person name="Hannes N."/>
            <person name="Schneider D."/>
            <person name="Hertel R."/>
            <person name="Daniel R."/>
        </authorList>
    </citation>
    <scope>NUCLEOTIDE SEQUENCE</scope>
    <source>
        <strain evidence="2">LVF2</strain>
    </source>
</reference>
<sequence length="139" mass="14221">MSVDEFDPEIERLFARTPHMADAPLFVADVEARLASSSRVRTLALTLAGLVGGAVAVNQAMHVNINFASSDAPVAGRALGQGLQAASAGTENAVQSLLDQVGLANVSLGSMSGMQLFWIATAALIALAAAGVMKLSQEA</sequence>
<keyword evidence="1" id="KW-1133">Transmembrane helix</keyword>
<proteinExistence type="predicted"/>
<dbReference type="EMBL" id="CP062222">
    <property type="protein sequence ID" value="QTC92962.1"/>
    <property type="molecule type" value="Genomic_DNA"/>
</dbReference>
<protein>
    <submittedName>
        <fullName evidence="2">Uncharacterized protein</fullName>
    </submittedName>
</protein>
<organism evidence="2 3">
    <name type="scientific">Brevundimonas goettingensis</name>
    <dbReference type="NCBI Taxonomy" id="2774190"/>
    <lineage>
        <taxon>Bacteria</taxon>
        <taxon>Pseudomonadati</taxon>
        <taxon>Pseudomonadota</taxon>
        <taxon>Alphaproteobacteria</taxon>
        <taxon>Caulobacterales</taxon>
        <taxon>Caulobacteraceae</taxon>
        <taxon>Brevundimonas</taxon>
    </lineage>
</organism>
<feature type="transmembrane region" description="Helical" evidence="1">
    <location>
        <begin position="43"/>
        <end position="61"/>
    </location>
</feature>
<evidence type="ECO:0000256" key="1">
    <source>
        <dbReference type="SAM" id="Phobius"/>
    </source>
</evidence>
<gene>
    <name evidence="2" type="ORF">IFJ75_09015</name>
</gene>
<dbReference type="Proteomes" id="UP000663918">
    <property type="component" value="Chromosome"/>
</dbReference>
<evidence type="ECO:0000313" key="3">
    <source>
        <dbReference type="Proteomes" id="UP000663918"/>
    </source>
</evidence>
<dbReference type="AlphaFoldDB" id="A0A975C7G5"/>
<name>A0A975C7G5_9CAUL</name>